<protein>
    <submittedName>
        <fullName evidence="5">GntR family transcriptional regulator</fullName>
    </submittedName>
</protein>
<evidence type="ECO:0000313" key="5">
    <source>
        <dbReference type="EMBL" id="QTL97430.1"/>
    </source>
</evidence>
<dbReference type="Proteomes" id="UP000665020">
    <property type="component" value="Chromosome"/>
</dbReference>
<dbReference type="Pfam" id="PF00392">
    <property type="entry name" value="GntR"/>
    <property type="match status" value="1"/>
</dbReference>
<dbReference type="PROSITE" id="PS50949">
    <property type="entry name" value="HTH_GNTR"/>
    <property type="match status" value="1"/>
</dbReference>
<keyword evidence="1" id="KW-0805">Transcription regulation</keyword>
<dbReference type="Gene3D" id="1.10.10.10">
    <property type="entry name" value="Winged helix-like DNA-binding domain superfamily/Winged helix DNA-binding domain"/>
    <property type="match status" value="1"/>
</dbReference>
<evidence type="ECO:0000256" key="1">
    <source>
        <dbReference type="ARBA" id="ARBA00023015"/>
    </source>
</evidence>
<dbReference type="PANTHER" id="PTHR43537:SF24">
    <property type="entry name" value="GLUCONATE OPERON TRANSCRIPTIONAL REPRESSOR"/>
    <property type="match status" value="1"/>
</dbReference>
<dbReference type="InterPro" id="IPR008920">
    <property type="entry name" value="TF_FadR/GntR_C"/>
</dbReference>
<dbReference type="Gene3D" id="1.20.120.530">
    <property type="entry name" value="GntR ligand-binding domain-like"/>
    <property type="match status" value="1"/>
</dbReference>
<dbReference type="SMART" id="SM00895">
    <property type="entry name" value="FCD"/>
    <property type="match status" value="1"/>
</dbReference>
<dbReference type="SMART" id="SM00345">
    <property type="entry name" value="HTH_GNTR"/>
    <property type="match status" value="1"/>
</dbReference>
<evidence type="ECO:0000313" key="6">
    <source>
        <dbReference type="Proteomes" id="UP000665020"/>
    </source>
</evidence>
<keyword evidence="3" id="KW-0804">Transcription</keyword>
<keyword evidence="6" id="KW-1185">Reference proteome</keyword>
<accession>A0A8A7K8A2</accession>
<dbReference type="InterPro" id="IPR036388">
    <property type="entry name" value="WH-like_DNA-bd_sf"/>
</dbReference>
<evidence type="ECO:0000256" key="2">
    <source>
        <dbReference type="ARBA" id="ARBA00023125"/>
    </source>
</evidence>
<dbReference type="KEGG" id="ifn:GM661_05255"/>
<gene>
    <name evidence="5" type="ORF">GM661_05255</name>
</gene>
<keyword evidence="2" id="KW-0238">DNA-binding</keyword>
<dbReference type="GO" id="GO:0003700">
    <property type="term" value="F:DNA-binding transcription factor activity"/>
    <property type="evidence" value="ECO:0007669"/>
    <property type="project" value="InterPro"/>
</dbReference>
<dbReference type="EMBL" id="CP046640">
    <property type="protein sequence ID" value="QTL97430.1"/>
    <property type="molecule type" value="Genomic_DNA"/>
</dbReference>
<dbReference type="RefSeq" id="WP_230869058.1">
    <property type="nucleotide sequence ID" value="NZ_CP046640.1"/>
</dbReference>
<sequence length="216" mass="25550">MAKKITKNLKKKIYNSIYNDIVRGKYTIQTILTEKELTEKYEVSKSPVREALIELCNDQVLISIPRKGYQIAQIVPKELYDAIELREIIEISSLRKTIKIINNEILNELNNYIDQTVKIRDEHDALKHWKRNIGFHLLLCSYSDNKWMYDTIKSILSFCTRGAIQFYSKIWAKNNKIFEENVRSHLNLLKAIEDKDYQLAEDLLVEDIYAMKKILF</sequence>
<dbReference type="Pfam" id="PF07729">
    <property type="entry name" value="FCD"/>
    <property type="match status" value="1"/>
</dbReference>
<dbReference type="InterPro" id="IPR000524">
    <property type="entry name" value="Tscrpt_reg_HTH_GntR"/>
</dbReference>
<feature type="domain" description="HTH gntR-type" evidence="4">
    <location>
        <begin position="7"/>
        <end position="74"/>
    </location>
</feature>
<reference evidence="5" key="1">
    <citation type="submission" date="2019-12" db="EMBL/GenBank/DDBJ databases">
        <authorList>
            <person name="zhang j."/>
            <person name="sun C.M."/>
        </authorList>
    </citation>
    <scope>NUCLEOTIDE SEQUENCE</scope>
    <source>
        <strain evidence="5">NS-1</strain>
    </source>
</reference>
<dbReference type="SUPFAM" id="SSF48008">
    <property type="entry name" value="GntR ligand-binding domain-like"/>
    <property type="match status" value="1"/>
</dbReference>
<organism evidence="5 6">
    <name type="scientific">Iocasia fonsfrigidae</name>
    <dbReference type="NCBI Taxonomy" id="2682810"/>
    <lineage>
        <taxon>Bacteria</taxon>
        <taxon>Bacillati</taxon>
        <taxon>Bacillota</taxon>
        <taxon>Clostridia</taxon>
        <taxon>Halanaerobiales</taxon>
        <taxon>Halanaerobiaceae</taxon>
        <taxon>Iocasia</taxon>
    </lineage>
</organism>
<evidence type="ECO:0000259" key="4">
    <source>
        <dbReference type="PROSITE" id="PS50949"/>
    </source>
</evidence>
<proteinExistence type="predicted"/>
<dbReference type="InterPro" id="IPR036390">
    <property type="entry name" value="WH_DNA-bd_sf"/>
</dbReference>
<dbReference type="AlphaFoldDB" id="A0A8A7K8A2"/>
<dbReference type="InterPro" id="IPR011711">
    <property type="entry name" value="GntR_C"/>
</dbReference>
<dbReference type="GO" id="GO:0003677">
    <property type="term" value="F:DNA binding"/>
    <property type="evidence" value="ECO:0007669"/>
    <property type="project" value="UniProtKB-KW"/>
</dbReference>
<evidence type="ECO:0000256" key="3">
    <source>
        <dbReference type="ARBA" id="ARBA00023163"/>
    </source>
</evidence>
<dbReference type="PANTHER" id="PTHR43537">
    <property type="entry name" value="TRANSCRIPTIONAL REGULATOR, GNTR FAMILY"/>
    <property type="match status" value="1"/>
</dbReference>
<name>A0A8A7K8A2_9FIRM</name>
<dbReference type="SUPFAM" id="SSF46785">
    <property type="entry name" value="Winged helix' DNA-binding domain"/>
    <property type="match status" value="1"/>
</dbReference>